<reference evidence="1" key="2">
    <citation type="submission" date="2025-09" db="UniProtKB">
        <authorList>
            <consortium name="Ensembl"/>
        </authorList>
    </citation>
    <scope>IDENTIFICATION</scope>
</reference>
<sequence>MALEGPEQMELEEGKAGSGLRQYYLSKIEELQLIFAYCGRSHSCCRSRAPMWGK</sequence>
<proteinExistence type="predicted"/>
<accession>A0A2K5QCR5</accession>
<evidence type="ECO:0000313" key="2">
    <source>
        <dbReference type="Proteomes" id="UP000233040"/>
    </source>
</evidence>
<dbReference type="Proteomes" id="UP000233040">
    <property type="component" value="Unassembled WGS sequence"/>
</dbReference>
<dbReference type="AlphaFoldDB" id="A0A2K5QCR5"/>
<dbReference type="OMA" id="GRSHSCC"/>
<dbReference type="GeneTree" id="ENSGT00940000173609"/>
<evidence type="ECO:0000313" key="1">
    <source>
        <dbReference type="Ensembl" id="ENSCCAP00000013688.1"/>
    </source>
</evidence>
<name>A0A2K5QCR5_CEBIM</name>
<organism evidence="1 2">
    <name type="scientific">Cebus imitator</name>
    <name type="common">Panamanian white-faced capuchin</name>
    <name type="synonym">Cebus capucinus imitator</name>
    <dbReference type="NCBI Taxonomy" id="2715852"/>
    <lineage>
        <taxon>Eukaryota</taxon>
        <taxon>Metazoa</taxon>
        <taxon>Chordata</taxon>
        <taxon>Craniata</taxon>
        <taxon>Vertebrata</taxon>
        <taxon>Euteleostomi</taxon>
        <taxon>Mammalia</taxon>
        <taxon>Eutheria</taxon>
        <taxon>Euarchontoglires</taxon>
        <taxon>Primates</taxon>
        <taxon>Haplorrhini</taxon>
        <taxon>Platyrrhini</taxon>
        <taxon>Cebidae</taxon>
        <taxon>Cebinae</taxon>
        <taxon>Cebus</taxon>
    </lineage>
</organism>
<keyword evidence="2" id="KW-1185">Reference proteome</keyword>
<evidence type="ECO:0008006" key="3">
    <source>
        <dbReference type="Google" id="ProtNLM"/>
    </source>
</evidence>
<protein>
    <recommendedName>
        <fullName evidence="3">Proteasome 26S subunit, ATPase 5</fullName>
    </recommendedName>
</protein>
<reference evidence="1" key="1">
    <citation type="submission" date="2025-08" db="UniProtKB">
        <authorList>
            <consortium name="Ensembl"/>
        </authorList>
    </citation>
    <scope>IDENTIFICATION</scope>
</reference>
<dbReference type="Ensembl" id="ENSCCAT00000031120.1">
    <property type="protein sequence ID" value="ENSCCAP00000013688.1"/>
    <property type="gene ID" value="ENSCCAG00000024664.1"/>
</dbReference>
<dbReference type="STRING" id="9516.ENSCCAP00000013688"/>